<dbReference type="RefSeq" id="WP_197709873.1">
    <property type="nucleotide sequence ID" value="NZ_LS483499.1"/>
</dbReference>
<proteinExistence type="predicted"/>
<sequence length="175" mass="18701">MMKRSAVPPGITYSPRSGKRYANSGSENRSNGYDSSRRYLPPANFVPVVISGSLAFVSGQGPLSDGTVVWKGSVGHDITPDEGYQAARLAAINALSVLKNELGSLNRIKRFVKLLAWVRSAPGFDQQHLVINGASDFIVEVFGDKGKHARSAVSATELPLGMAVEIEMIAEIAAE</sequence>
<dbReference type="Proteomes" id="UP000248758">
    <property type="component" value="Chromosome 1"/>
</dbReference>
<dbReference type="KEGG" id="tpty:NCTC11468_00635"/>
<dbReference type="Gene3D" id="3.30.1330.40">
    <property type="entry name" value="RutC-like"/>
    <property type="match status" value="1"/>
</dbReference>
<dbReference type="CDD" id="cd02199">
    <property type="entry name" value="YjgF_YER057c_UK114_like_1"/>
    <property type="match status" value="1"/>
</dbReference>
<dbReference type="PANTHER" id="PTHR43760:SF1">
    <property type="entry name" value="ENDORIBONUCLEASE L-PSP_CHORISMATE MUTASE-LIKE DOMAIN-CONTAINING PROTEIN"/>
    <property type="match status" value="1"/>
</dbReference>
<feature type="region of interest" description="Disordered" evidence="1">
    <location>
        <begin position="1"/>
        <end position="35"/>
    </location>
</feature>
<protein>
    <submittedName>
        <fullName evidence="3">Endoribonuclease L-PSP</fullName>
    </submittedName>
</protein>
<dbReference type="Pfam" id="PF14588">
    <property type="entry name" value="YjgF_endoribonc"/>
    <property type="match status" value="1"/>
</dbReference>
<name>A0A2X5P230_9GAMM</name>
<dbReference type="PANTHER" id="PTHR43760">
    <property type="entry name" value="ENDORIBONUCLEASE-RELATED"/>
    <property type="match status" value="1"/>
</dbReference>
<feature type="compositionally biased region" description="Polar residues" evidence="1">
    <location>
        <begin position="23"/>
        <end position="34"/>
    </location>
</feature>
<evidence type="ECO:0000313" key="3">
    <source>
        <dbReference type="EMBL" id="SQK72383.1"/>
    </source>
</evidence>
<feature type="domain" description="Endoribonuclease L-PSP/chorismate mutase-like" evidence="2">
    <location>
        <begin position="43"/>
        <end position="171"/>
    </location>
</feature>
<reference evidence="3 4" key="1">
    <citation type="submission" date="2018-06" db="EMBL/GenBank/DDBJ databases">
        <authorList>
            <consortium name="Pathogen Informatics"/>
            <person name="Doyle S."/>
        </authorList>
    </citation>
    <scope>NUCLEOTIDE SEQUENCE [LARGE SCALE GENOMIC DNA]</scope>
    <source>
        <strain evidence="3 4">NCTC11468</strain>
    </source>
</reference>
<evidence type="ECO:0000256" key="1">
    <source>
        <dbReference type="SAM" id="MobiDB-lite"/>
    </source>
</evidence>
<dbReference type="SUPFAM" id="SSF55298">
    <property type="entry name" value="YjgF-like"/>
    <property type="match status" value="1"/>
</dbReference>
<dbReference type="AlphaFoldDB" id="A0A2X5P230"/>
<organism evidence="3 4">
    <name type="scientific">Tatumella ptyseos</name>
    <dbReference type="NCBI Taxonomy" id="82987"/>
    <lineage>
        <taxon>Bacteria</taxon>
        <taxon>Pseudomonadati</taxon>
        <taxon>Pseudomonadota</taxon>
        <taxon>Gammaproteobacteria</taxon>
        <taxon>Enterobacterales</taxon>
        <taxon>Erwiniaceae</taxon>
        <taxon>Tatumella</taxon>
    </lineage>
</organism>
<dbReference type="InterPro" id="IPR035959">
    <property type="entry name" value="RutC-like_sf"/>
</dbReference>
<accession>A0A2X5P230</accession>
<dbReference type="InterPro" id="IPR013813">
    <property type="entry name" value="Endoribo_LPSP/chorism_mut-like"/>
</dbReference>
<evidence type="ECO:0000313" key="4">
    <source>
        <dbReference type="Proteomes" id="UP000248758"/>
    </source>
</evidence>
<evidence type="ECO:0000259" key="2">
    <source>
        <dbReference type="Pfam" id="PF14588"/>
    </source>
</evidence>
<gene>
    <name evidence="3" type="ORF">NCTC11468_00635</name>
</gene>
<dbReference type="EMBL" id="LS483499">
    <property type="protein sequence ID" value="SQK72383.1"/>
    <property type="molecule type" value="Genomic_DNA"/>
</dbReference>